<evidence type="ECO:0000313" key="6">
    <source>
        <dbReference type="EMBL" id="RKF32548.1"/>
    </source>
</evidence>
<keyword evidence="7" id="KW-1185">Reference proteome</keyword>
<comment type="similarity">
    <text evidence="1">Belongs to the glycosyltransferase 2 family.</text>
</comment>
<keyword evidence="4" id="KW-1133">Transmembrane helix</keyword>
<gene>
    <name evidence="6" type="ORF">BCY89_15365</name>
</gene>
<sequence>MLQFVFWTCIFLVLYTYIGYAILIYILARLFPYPIKERSQNSDGYELPPLTLFITAYNEAEIIQEKMSNCLELDYPEDKIHILWVIDGSTDDSRELLAKYPMVKIVGSAHRKGKTAAVNHGMEYVKTPIVVFSDANCLLNAGTLKIITRQFEDPTIGCVSGEKRVAFDNDDTVSSKGEGAYWKYESLLKRLDFEFYSAVGAAGELFAVRTELFAAMEEDTLLDDFMLSMRIALKGYRIAYTADAYAVEYGSLNMEEEGKRKRRIAAGGWQSIGRLLPLLNGFKFGKLSFQYISHRVLRWSVTPFALFTIFPLAALLGYCNSSLLNVFNIIFVAQCLFYLCAAVGYLMRNNPNSTKLYYIPYYFLFMNINVIRGIYYLFSRSFIGGWEKSQRK</sequence>
<dbReference type="InterPro" id="IPR001173">
    <property type="entry name" value="Glyco_trans_2-like"/>
</dbReference>
<dbReference type="PANTHER" id="PTHR43630">
    <property type="entry name" value="POLY-BETA-1,6-N-ACETYL-D-GLUCOSAMINE SYNTHASE"/>
    <property type="match status" value="1"/>
</dbReference>
<dbReference type="RefSeq" id="WP_120335810.1">
    <property type="nucleotide sequence ID" value="NZ_MCAQ01000027.1"/>
</dbReference>
<dbReference type="EMBL" id="MCAQ01000027">
    <property type="protein sequence ID" value="RKF32548.1"/>
    <property type="molecule type" value="Genomic_DNA"/>
</dbReference>
<dbReference type="Pfam" id="PF00535">
    <property type="entry name" value="Glycos_transf_2"/>
    <property type="match status" value="1"/>
</dbReference>
<dbReference type="SUPFAM" id="SSF53448">
    <property type="entry name" value="Nucleotide-diphospho-sugar transferases"/>
    <property type="match status" value="1"/>
</dbReference>
<feature type="transmembrane region" description="Helical" evidence="4">
    <location>
        <begin position="359"/>
        <end position="378"/>
    </location>
</feature>
<keyword evidence="4" id="KW-0472">Membrane</keyword>
<keyword evidence="4" id="KW-0812">Transmembrane</keyword>
<feature type="domain" description="Glycosyltransferase 2-like" evidence="5">
    <location>
        <begin position="52"/>
        <end position="213"/>
    </location>
</feature>
<evidence type="ECO:0000256" key="3">
    <source>
        <dbReference type="ARBA" id="ARBA00022679"/>
    </source>
</evidence>
<feature type="transmembrane region" description="Helical" evidence="4">
    <location>
        <begin position="6"/>
        <end position="28"/>
    </location>
</feature>
<dbReference type="AlphaFoldDB" id="A0A420FHZ6"/>
<keyword evidence="3 6" id="KW-0808">Transferase</keyword>
<dbReference type="Gene3D" id="3.90.550.10">
    <property type="entry name" value="Spore Coat Polysaccharide Biosynthesis Protein SpsA, Chain A"/>
    <property type="match status" value="1"/>
</dbReference>
<reference evidence="6 7" key="1">
    <citation type="submission" date="2016-07" db="EMBL/GenBank/DDBJ databases">
        <title>Genome analysis of Sphingobacterium siyangense T12B17.</title>
        <authorList>
            <person name="Xu D."/>
            <person name="Su Y."/>
            <person name="Zheng S."/>
        </authorList>
    </citation>
    <scope>NUCLEOTIDE SEQUENCE [LARGE SCALE GENOMIC DNA]</scope>
    <source>
        <strain evidence="6 7">T12B17</strain>
    </source>
</reference>
<evidence type="ECO:0000313" key="7">
    <source>
        <dbReference type="Proteomes" id="UP000286402"/>
    </source>
</evidence>
<dbReference type="PANTHER" id="PTHR43630:SF1">
    <property type="entry name" value="POLY-BETA-1,6-N-ACETYL-D-GLUCOSAMINE SYNTHASE"/>
    <property type="match status" value="1"/>
</dbReference>
<dbReference type="Proteomes" id="UP000286402">
    <property type="component" value="Unassembled WGS sequence"/>
</dbReference>
<feature type="transmembrane region" description="Helical" evidence="4">
    <location>
        <begin position="324"/>
        <end position="347"/>
    </location>
</feature>
<evidence type="ECO:0000256" key="2">
    <source>
        <dbReference type="ARBA" id="ARBA00022676"/>
    </source>
</evidence>
<keyword evidence="2" id="KW-0328">Glycosyltransferase</keyword>
<dbReference type="InterPro" id="IPR029044">
    <property type="entry name" value="Nucleotide-diphossugar_trans"/>
</dbReference>
<evidence type="ECO:0000259" key="5">
    <source>
        <dbReference type="Pfam" id="PF00535"/>
    </source>
</evidence>
<dbReference type="GO" id="GO:0016757">
    <property type="term" value="F:glycosyltransferase activity"/>
    <property type="evidence" value="ECO:0007669"/>
    <property type="project" value="UniProtKB-KW"/>
</dbReference>
<organism evidence="6 7">
    <name type="scientific">Sphingobacterium siyangense</name>
    <dbReference type="NCBI Taxonomy" id="459529"/>
    <lineage>
        <taxon>Bacteria</taxon>
        <taxon>Pseudomonadati</taxon>
        <taxon>Bacteroidota</taxon>
        <taxon>Sphingobacteriia</taxon>
        <taxon>Sphingobacteriales</taxon>
        <taxon>Sphingobacteriaceae</taxon>
        <taxon>Sphingobacterium</taxon>
    </lineage>
</organism>
<evidence type="ECO:0000256" key="1">
    <source>
        <dbReference type="ARBA" id="ARBA00006739"/>
    </source>
</evidence>
<protein>
    <submittedName>
        <fullName evidence="6">Glycosyl transferase</fullName>
    </submittedName>
</protein>
<feature type="transmembrane region" description="Helical" evidence="4">
    <location>
        <begin position="296"/>
        <end position="318"/>
    </location>
</feature>
<accession>A0A420FHZ6</accession>
<comment type="caution">
    <text evidence="6">The sequence shown here is derived from an EMBL/GenBank/DDBJ whole genome shotgun (WGS) entry which is preliminary data.</text>
</comment>
<evidence type="ECO:0000256" key="4">
    <source>
        <dbReference type="SAM" id="Phobius"/>
    </source>
</evidence>
<dbReference type="CDD" id="cd06439">
    <property type="entry name" value="CESA_like_1"/>
    <property type="match status" value="1"/>
</dbReference>
<proteinExistence type="inferred from homology"/>
<name>A0A420FHZ6_9SPHI</name>